<sequence length="162" mass="19005">MRGPQIWSIASCRIFRVSKPWLGYYRSMSCCLQSIQISLTSLVYLAIAHYWEDMDHERDCRDVHLLRLVELTGLSGSNLFWDAMPRPDSVMKARYGDDSECAARLRIRSKRPPASFTRTVDIENDRGMRGFWPTFFISDRRGTRASTFLYRARRLEQPFRAL</sequence>
<dbReference type="Proteomes" id="UP000799436">
    <property type="component" value="Unassembled WGS sequence"/>
</dbReference>
<accession>A0A6G1KTN6</accession>
<evidence type="ECO:0000313" key="1">
    <source>
        <dbReference type="EMBL" id="KAF2763629.1"/>
    </source>
</evidence>
<proteinExistence type="predicted"/>
<protein>
    <submittedName>
        <fullName evidence="1">Uncharacterized protein</fullName>
    </submittedName>
</protein>
<organism evidence="1 2">
    <name type="scientific">Teratosphaeria nubilosa</name>
    <dbReference type="NCBI Taxonomy" id="161662"/>
    <lineage>
        <taxon>Eukaryota</taxon>
        <taxon>Fungi</taxon>
        <taxon>Dikarya</taxon>
        <taxon>Ascomycota</taxon>
        <taxon>Pezizomycotina</taxon>
        <taxon>Dothideomycetes</taxon>
        <taxon>Dothideomycetidae</taxon>
        <taxon>Mycosphaerellales</taxon>
        <taxon>Teratosphaeriaceae</taxon>
        <taxon>Teratosphaeria</taxon>
    </lineage>
</organism>
<name>A0A6G1KTN6_9PEZI</name>
<evidence type="ECO:0000313" key="2">
    <source>
        <dbReference type="Proteomes" id="UP000799436"/>
    </source>
</evidence>
<reference evidence="1" key="1">
    <citation type="journal article" date="2020" name="Stud. Mycol.">
        <title>101 Dothideomycetes genomes: a test case for predicting lifestyles and emergence of pathogens.</title>
        <authorList>
            <person name="Haridas S."/>
            <person name="Albert R."/>
            <person name="Binder M."/>
            <person name="Bloem J."/>
            <person name="Labutti K."/>
            <person name="Salamov A."/>
            <person name="Andreopoulos B."/>
            <person name="Baker S."/>
            <person name="Barry K."/>
            <person name="Bills G."/>
            <person name="Bluhm B."/>
            <person name="Cannon C."/>
            <person name="Castanera R."/>
            <person name="Culley D."/>
            <person name="Daum C."/>
            <person name="Ezra D."/>
            <person name="Gonzalez J."/>
            <person name="Henrissat B."/>
            <person name="Kuo A."/>
            <person name="Liang C."/>
            <person name="Lipzen A."/>
            <person name="Lutzoni F."/>
            <person name="Magnuson J."/>
            <person name="Mondo S."/>
            <person name="Nolan M."/>
            <person name="Ohm R."/>
            <person name="Pangilinan J."/>
            <person name="Park H.-J."/>
            <person name="Ramirez L."/>
            <person name="Alfaro M."/>
            <person name="Sun H."/>
            <person name="Tritt A."/>
            <person name="Yoshinaga Y."/>
            <person name="Zwiers L.-H."/>
            <person name="Turgeon B."/>
            <person name="Goodwin S."/>
            <person name="Spatafora J."/>
            <person name="Crous P."/>
            <person name="Grigoriev I."/>
        </authorList>
    </citation>
    <scope>NUCLEOTIDE SEQUENCE</scope>
    <source>
        <strain evidence="1">CBS 116005</strain>
    </source>
</reference>
<dbReference type="EMBL" id="ML995989">
    <property type="protein sequence ID" value="KAF2763629.1"/>
    <property type="molecule type" value="Genomic_DNA"/>
</dbReference>
<dbReference type="AlphaFoldDB" id="A0A6G1KTN6"/>
<gene>
    <name evidence="1" type="ORF">EJ03DRAFT_65499</name>
</gene>
<keyword evidence="2" id="KW-1185">Reference proteome</keyword>